<proteinExistence type="predicted"/>
<keyword evidence="3" id="KW-1185">Reference proteome</keyword>
<evidence type="ECO:0000313" key="2">
    <source>
        <dbReference type="EMBL" id="MBA0646083.1"/>
    </source>
</evidence>
<reference evidence="2 3" key="1">
    <citation type="journal article" date="2019" name="Genome Biol. Evol.">
        <title>Insights into the evolution of the New World diploid cottons (Gossypium, subgenus Houzingenia) based on genome sequencing.</title>
        <authorList>
            <person name="Grover C.E."/>
            <person name="Arick M.A. 2nd"/>
            <person name="Thrash A."/>
            <person name="Conover J.L."/>
            <person name="Sanders W.S."/>
            <person name="Peterson D.G."/>
            <person name="Frelichowski J.E."/>
            <person name="Scheffler J.A."/>
            <person name="Scheffler B.E."/>
            <person name="Wendel J.F."/>
        </authorList>
    </citation>
    <scope>NUCLEOTIDE SEQUENCE [LARGE SCALE GENOMIC DNA]</scope>
    <source>
        <strain evidence="2">57</strain>
        <tissue evidence="2">Leaf</tissue>
    </source>
</reference>
<feature type="compositionally biased region" description="Polar residues" evidence="1">
    <location>
        <begin position="133"/>
        <end position="147"/>
    </location>
</feature>
<comment type="caution">
    <text evidence="2">The sequence shown here is derived from an EMBL/GenBank/DDBJ whole genome shotgun (WGS) entry which is preliminary data.</text>
</comment>
<evidence type="ECO:0000313" key="3">
    <source>
        <dbReference type="Proteomes" id="UP000593573"/>
    </source>
</evidence>
<dbReference type="Proteomes" id="UP000593573">
    <property type="component" value="Unassembled WGS sequence"/>
</dbReference>
<sequence length="161" mass="18376">MSWLRRNFGGLDEDSAEVERERHARAYILQIIRGILMPDKPRNLIHLKSLLKLVNYELSWGHGRGTVAIFTSSSELPIYIPTHNKEFFVNPNIWHVNVPLVVYATIEMHELDRGEEARGLQLHTRRPQRASIHPNTDEASPSLATTQEPTPTIILSMVVPP</sequence>
<dbReference type="EMBL" id="JABFAB010000004">
    <property type="protein sequence ID" value="MBA0646083.1"/>
    <property type="molecule type" value="Genomic_DNA"/>
</dbReference>
<accession>A0A7J8U6S4</accession>
<evidence type="ECO:0000256" key="1">
    <source>
        <dbReference type="SAM" id="MobiDB-lite"/>
    </source>
</evidence>
<name>A0A7J8U6S4_9ROSI</name>
<organism evidence="2 3">
    <name type="scientific">Gossypium klotzschianum</name>
    <dbReference type="NCBI Taxonomy" id="34286"/>
    <lineage>
        <taxon>Eukaryota</taxon>
        <taxon>Viridiplantae</taxon>
        <taxon>Streptophyta</taxon>
        <taxon>Embryophyta</taxon>
        <taxon>Tracheophyta</taxon>
        <taxon>Spermatophyta</taxon>
        <taxon>Magnoliopsida</taxon>
        <taxon>eudicotyledons</taxon>
        <taxon>Gunneridae</taxon>
        <taxon>Pentapetalae</taxon>
        <taxon>rosids</taxon>
        <taxon>malvids</taxon>
        <taxon>Malvales</taxon>
        <taxon>Malvaceae</taxon>
        <taxon>Malvoideae</taxon>
        <taxon>Gossypium</taxon>
    </lineage>
</organism>
<dbReference type="OrthoDB" id="958530at2759"/>
<feature type="region of interest" description="Disordered" evidence="1">
    <location>
        <begin position="123"/>
        <end position="147"/>
    </location>
</feature>
<dbReference type="AlphaFoldDB" id="A0A7J8U6S4"/>
<feature type="non-terminal residue" evidence="2">
    <location>
        <position position="161"/>
    </location>
</feature>
<protein>
    <submittedName>
        <fullName evidence="2">Uncharacterized protein</fullName>
    </submittedName>
</protein>
<gene>
    <name evidence="2" type="ORF">Goklo_014077</name>
</gene>